<evidence type="ECO:0000313" key="2">
    <source>
        <dbReference type="EMBL" id="AKD02672.1"/>
    </source>
</evidence>
<feature type="transmembrane region" description="Helical" evidence="1">
    <location>
        <begin position="33"/>
        <end position="52"/>
    </location>
</feature>
<dbReference type="AlphaFoldDB" id="A0A0E3UVN7"/>
<keyword evidence="1" id="KW-1133">Transmembrane helix</keyword>
<feature type="transmembrane region" description="Helical" evidence="1">
    <location>
        <begin position="64"/>
        <end position="88"/>
    </location>
</feature>
<proteinExistence type="predicted"/>
<dbReference type="OrthoDB" id="893795at2"/>
<dbReference type="KEGG" id="pko:PKOR_05455"/>
<dbReference type="STRING" id="400092.PKOR_05455"/>
<name>A0A0E3UVN7_9BACT</name>
<sequence length="127" mass="15046">MRFTRNLAILTAILCIIIGAMLQFTGYTLLHSYIWHMLLFFVFITGFTYYLTQLGHKNDPENFQVYYFASMGFRVVLSIGVVALYVWFYKEGRLQFVFNFFALYFLFTGFEIYSLLANLRPHLRGQN</sequence>
<dbReference type="RefSeq" id="WP_046309581.1">
    <property type="nucleotide sequence ID" value="NZ_CBCSCY010000009.1"/>
</dbReference>
<evidence type="ECO:0000313" key="3">
    <source>
        <dbReference type="Proteomes" id="UP000033109"/>
    </source>
</evidence>
<dbReference type="EMBL" id="CP009621">
    <property type="protein sequence ID" value="AKD02672.1"/>
    <property type="molecule type" value="Genomic_DNA"/>
</dbReference>
<accession>A0A0E3UVN7</accession>
<dbReference type="PATRIC" id="fig|400092.3.peg.1211"/>
<feature type="transmembrane region" description="Helical" evidence="1">
    <location>
        <begin position="7"/>
        <end position="27"/>
    </location>
</feature>
<keyword evidence="1" id="KW-0812">Transmembrane</keyword>
<reference evidence="2 3" key="1">
    <citation type="journal article" date="2015" name="Sci. Rep.">
        <title>Unraveling adaptation of Pontibacter korlensis to radiation and infertility in desert through complete genome and comparative transcriptomic analysis.</title>
        <authorList>
            <person name="Dai J."/>
            <person name="Dai W."/>
            <person name="Qiu C."/>
            <person name="Yang Z."/>
            <person name="Zhang Y."/>
            <person name="Zhou M."/>
            <person name="Zhang L."/>
            <person name="Fang C."/>
            <person name="Gao Q."/>
            <person name="Yang Q."/>
            <person name="Li X."/>
            <person name="Wang Z."/>
            <person name="Wang Z."/>
            <person name="Jia Z."/>
            <person name="Chen X."/>
        </authorList>
    </citation>
    <scope>NUCLEOTIDE SEQUENCE [LARGE SCALE GENOMIC DNA]</scope>
    <source>
        <strain evidence="2 3">X14-1T</strain>
    </source>
</reference>
<feature type="transmembrane region" description="Helical" evidence="1">
    <location>
        <begin position="94"/>
        <end position="116"/>
    </location>
</feature>
<dbReference type="HOGENOM" id="CLU_1968530_0_0_10"/>
<organism evidence="2 3">
    <name type="scientific">Pontibacter korlensis</name>
    <dbReference type="NCBI Taxonomy" id="400092"/>
    <lineage>
        <taxon>Bacteria</taxon>
        <taxon>Pseudomonadati</taxon>
        <taxon>Bacteroidota</taxon>
        <taxon>Cytophagia</taxon>
        <taxon>Cytophagales</taxon>
        <taxon>Hymenobacteraceae</taxon>
        <taxon>Pontibacter</taxon>
    </lineage>
</organism>
<protein>
    <submittedName>
        <fullName evidence="2">Uncharacterized protein</fullName>
    </submittedName>
</protein>
<keyword evidence="3" id="KW-1185">Reference proteome</keyword>
<gene>
    <name evidence="2" type="ORF">PKOR_05455</name>
</gene>
<dbReference type="Proteomes" id="UP000033109">
    <property type="component" value="Chromosome"/>
</dbReference>
<keyword evidence="1" id="KW-0472">Membrane</keyword>
<evidence type="ECO:0000256" key="1">
    <source>
        <dbReference type="SAM" id="Phobius"/>
    </source>
</evidence>